<dbReference type="InterPro" id="IPR000218">
    <property type="entry name" value="Ribosomal_uL14"/>
</dbReference>
<feature type="compositionally biased region" description="Polar residues" evidence="6">
    <location>
        <begin position="1052"/>
        <end position="1062"/>
    </location>
</feature>
<dbReference type="InterPro" id="IPR007724">
    <property type="entry name" value="Poly_GlycHdrlase"/>
</dbReference>
<feature type="compositionally biased region" description="Low complexity" evidence="6">
    <location>
        <begin position="505"/>
        <end position="524"/>
    </location>
</feature>
<dbReference type="GO" id="GO:0003735">
    <property type="term" value="F:structural constituent of ribosome"/>
    <property type="evidence" value="ECO:0007669"/>
    <property type="project" value="InterPro"/>
</dbReference>
<dbReference type="GO" id="GO:0005634">
    <property type="term" value="C:nucleus"/>
    <property type="evidence" value="ECO:0007669"/>
    <property type="project" value="TreeGrafter"/>
</dbReference>
<name>U6GI25_EIMAC</name>
<evidence type="ECO:0000256" key="3">
    <source>
        <dbReference type="ARBA" id="ARBA00023274"/>
    </source>
</evidence>
<feature type="compositionally biased region" description="Low complexity" evidence="6">
    <location>
        <begin position="182"/>
        <end position="194"/>
    </location>
</feature>
<feature type="domain" description="PARG catalytic Macro" evidence="7">
    <location>
        <begin position="903"/>
        <end position="993"/>
    </location>
</feature>
<dbReference type="SMART" id="SM01374">
    <property type="entry name" value="Ribosomal_L14"/>
    <property type="match status" value="1"/>
</dbReference>
<keyword evidence="3" id="KW-0687">Ribonucleoprotein</keyword>
<feature type="region of interest" description="Disordered" evidence="6">
    <location>
        <begin position="1052"/>
        <end position="1109"/>
    </location>
</feature>
<feature type="compositionally biased region" description="Polar residues" evidence="6">
    <location>
        <begin position="495"/>
        <end position="504"/>
    </location>
</feature>
<dbReference type="PANTHER" id="PTHR12837:SF0">
    <property type="entry name" value="POLY(ADP-RIBOSE) GLYCOHYDROLASE"/>
    <property type="match status" value="1"/>
</dbReference>
<dbReference type="AlphaFoldDB" id="U6GI25"/>
<dbReference type="GO" id="GO:0004649">
    <property type="term" value="F:poly(ADP-ribose) glycohydrolase activity"/>
    <property type="evidence" value="ECO:0007669"/>
    <property type="project" value="InterPro"/>
</dbReference>
<dbReference type="GO" id="GO:1990904">
    <property type="term" value="C:ribonucleoprotein complex"/>
    <property type="evidence" value="ECO:0007669"/>
    <property type="project" value="UniProtKB-KW"/>
</dbReference>
<comment type="similarity">
    <text evidence="1">Belongs to the universal ribosomal protein uL14 family.</text>
</comment>
<feature type="domain" description="PARG catalytic Macro" evidence="7">
    <location>
        <begin position="603"/>
        <end position="684"/>
    </location>
</feature>
<dbReference type="GeneID" id="25269320"/>
<feature type="region of interest" description="Disordered" evidence="6">
    <location>
        <begin position="479"/>
        <end position="525"/>
    </location>
</feature>
<dbReference type="VEuPathDB" id="ToxoDB:EAH_00012500"/>
<dbReference type="GO" id="GO:0005840">
    <property type="term" value="C:ribosome"/>
    <property type="evidence" value="ECO:0007669"/>
    <property type="project" value="UniProtKB-KW"/>
</dbReference>
<feature type="binding site" evidence="5">
    <location>
        <position position="617"/>
    </location>
    <ligand>
        <name>substrate</name>
    </ligand>
</feature>
<evidence type="ECO:0000256" key="2">
    <source>
        <dbReference type="ARBA" id="ARBA00022980"/>
    </source>
</evidence>
<dbReference type="SUPFAM" id="SSF50193">
    <property type="entry name" value="Ribosomal protein L14"/>
    <property type="match status" value="1"/>
</dbReference>
<feature type="compositionally biased region" description="Low complexity" evidence="6">
    <location>
        <begin position="684"/>
        <end position="735"/>
    </location>
</feature>
<feature type="active site" evidence="4">
    <location>
        <position position="614"/>
    </location>
</feature>
<sequence>MKRGRGGAGGNKMKVTLGLPVGALINCCDNSGAKNLYIIAVKGWGSCLNRLPSSSLGDLVLATVKKGKPELRKKVHPAVIIATRSSSSACMHTPEAFAVVLCMGHRGAAYLRLIEESGGPQEEEGPPYDWQGAPLTAAKLQQLLRDIQHAIHQGYIERQSLLQQGALSPPGLGVALGAPSGQAAANQQQQQQQQVLPPPPRLTPKAYSNVERLFAAVPAAATQPFFSRALPLLIKAVLAAEQIFPRCTYTPEKRTHSEQVQPDTGDFRDSPAAAAAAAAATATGAAAGEAEGRRLNPCQCGSCRLRLQLYKHCSSDGCSSRSSSIGGQQHVSSSAAELSAGEVWVLFGLGFLGLLPPPEWQQVAAGFPNLGDISFADFYDLTAPSQAAKLHCFVRYCCCMAAAAEAFNFKCRQKNIRAFTFAPPHFASLCCRDTREKETAYAVSLLLEEEVRGFLPKETAAAASAAVAAAAAANAAETAAATATEPPPQAANDCLRQQQQQPAASDTTTSSGSSFSGSSSSSSRGEVRDGFLWGPSVLCAVPMGASARGVWPVEYPCCFVLRCLRFARAQAEAWCCSAETVALQQQPLLLPEIVAAATDGGGIPTSDAVDIRADFANKVIGGGILYHGALQEEVFFAVAPELLLLRPLSQHLRLGEAAHASGCLRFSAYRGYAGSFRCLLNKQKGSSSSGGSSRGSSSRQQQQAQGRPQQQTDGDTAAATAAAAPSAAAAAATEQAAKRGHLLLSLDSDDEGDRQGGVSGGPIPTETAAAANQDYEETEGVEALDKTPLQLQWLFPLAAAAPNCQQQNPQAPHAHTKTERETETAAAATAAAEEKQQQGTLRLGTPLLRVQCASLVAALDAARFGGSRAAQAAAAAAAAAAANVTELPGAPTCMHAAAREVLPRPQQFSVPLMLREIQKVSAALHLPREREAAAAGAAAAAAGGSAYMRPFCTGNWGCGFFGGDPQLKFVLQWLACSLAGCRMQYFAWGLQQLLQQNLLQQTVAAILHRAHWGCAELWNVLIEGSLGSSPPLREMGVFNYLLRRASEASQPSPIQLQANQDASNSYSSSSSSNSSSSNNSSNNSGSGKRWEEQQLPQTAKRLKTENNSN</sequence>
<dbReference type="GO" id="GO:0006282">
    <property type="term" value="P:regulation of DNA repair"/>
    <property type="evidence" value="ECO:0007669"/>
    <property type="project" value="InterPro"/>
</dbReference>
<reference evidence="8" key="2">
    <citation type="submission" date="2013-10" db="EMBL/GenBank/DDBJ databases">
        <authorList>
            <person name="Aslett M."/>
        </authorList>
    </citation>
    <scope>NUCLEOTIDE SEQUENCE</scope>
    <source>
        <strain evidence="8">Houghton</strain>
    </source>
</reference>
<keyword evidence="9" id="KW-1185">Reference proteome</keyword>
<accession>U6GI25</accession>
<dbReference type="GO" id="GO:0005975">
    <property type="term" value="P:carbohydrate metabolic process"/>
    <property type="evidence" value="ECO:0007669"/>
    <property type="project" value="InterPro"/>
</dbReference>
<dbReference type="EMBL" id="HG671088">
    <property type="protein sequence ID" value="CDI79820.1"/>
    <property type="molecule type" value="Genomic_DNA"/>
</dbReference>
<keyword evidence="8" id="KW-0378">Hydrolase</keyword>
<dbReference type="GO" id="GO:1990966">
    <property type="term" value="P:ATP generation from poly-ADP-D-ribose"/>
    <property type="evidence" value="ECO:0007669"/>
    <property type="project" value="TreeGrafter"/>
</dbReference>
<evidence type="ECO:0000259" key="7">
    <source>
        <dbReference type="Pfam" id="PF05028"/>
    </source>
</evidence>
<reference evidence="8" key="1">
    <citation type="submission" date="2013-10" db="EMBL/GenBank/DDBJ databases">
        <title>Genomic analysis of the causative agents of coccidiosis in chickens.</title>
        <authorList>
            <person name="Reid A.J."/>
            <person name="Blake D."/>
            <person name="Billington K."/>
            <person name="Browne H."/>
            <person name="Dunn M."/>
            <person name="Hung S."/>
            <person name="Kawahara F."/>
            <person name="Miranda-Saavedra D."/>
            <person name="Mourier T."/>
            <person name="Nagra H."/>
            <person name="Otto T.D."/>
            <person name="Rawlings N."/>
            <person name="Sanchez A."/>
            <person name="Sanders M."/>
            <person name="Subramaniam C."/>
            <person name="Tay Y."/>
            <person name="Dear P."/>
            <person name="Doerig C."/>
            <person name="Gruber A."/>
            <person name="Parkinson J."/>
            <person name="Shirley M."/>
            <person name="Wan K.L."/>
            <person name="Berriman M."/>
            <person name="Tomley F."/>
            <person name="Pain A."/>
        </authorList>
    </citation>
    <scope>NUCLEOTIDE SEQUENCE</scope>
    <source>
        <strain evidence="8">Houghton</strain>
    </source>
</reference>
<feature type="region of interest" description="Disordered" evidence="6">
    <location>
        <begin position="684"/>
        <end position="766"/>
    </location>
</feature>
<evidence type="ECO:0000256" key="6">
    <source>
        <dbReference type="SAM" id="MobiDB-lite"/>
    </source>
</evidence>
<dbReference type="InterPro" id="IPR046372">
    <property type="entry name" value="PARG_cat_C"/>
</dbReference>
<feature type="region of interest" description="Disordered" evidence="6">
    <location>
        <begin position="173"/>
        <end position="202"/>
    </location>
</feature>
<dbReference type="Pfam" id="PF05028">
    <property type="entry name" value="PARG_cat_C"/>
    <property type="match status" value="2"/>
</dbReference>
<organism evidence="8 9">
    <name type="scientific">Eimeria acervulina</name>
    <name type="common">Coccidian parasite</name>
    <dbReference type="NCBI Taxonomy" id="5801"/>
    <lineage>
        <taxon>Eukaryota</taxon>
        <taxon>Sar</taxon>
        <taxon>Alveolata</taxon>
        <taxon>Apicomplexa</taxon>
        <taxon>Conoidasida</taxon>
        <taxon>Coccidia</taxon>
        <taxon>Eucoccidiorida</taxon>
        <taxon>Eimeriorina</taxon>
        <taxon>Eimeriidae</taxon>
        <taxon>Eimeria</taxon>
    </lineage>
</organism>
<evidence type="ECO:0000313" key="9">
    <source>
        <dbReference type="Proteomes" id="UP000018050"/>
    </source>
</evidence>
<dbReference type="GO" id="GO:0009225">
    <property type="term" value="P:nucleotide-sugar metabolic process"/>
    <property type="evidence" value="ECO:0007669"/>
    <property type="project" value="TreeGrafter"/>
</dbReference>
<dbReference type="RefSeq" id="XP_013250136.1">
    <property type="nucleotide sequence ID" value="XM_013394682.1"/>
</dbReference>
<dbReference type="OrthoDB" id="331427at2759"/>
<feature type="region of interest" description="Disordered" evidence="6">
    <location>
        <begin position="804"/>
        <end position="838"/>
    </location>
</feature>
<dbReference type="Pfam" id="PF00238">
    <property type="entry name" value="Ribosomal_L14"/>
    <property type="match status" value="1"/>
</dbReference>
<dbReference type="GO" id="GO:0006412">
    <property type="term" value="P:translation"/>
    <property type="evidence" value="ECO:0007669"/>
    <property type="project" value="InterPro"/>
</dbReference>
<protein>
    <submittedName>
        <fullName evidence="8">Poly(ADP-ribose) glycohydrolase, putative</fullName>
    </submittedName>
</protein>
<evidence type="ECO:0000256" key="1">
    <source>
        <dbReference type="ARBA" id="ARBA00010745"/>
    </source>
</evidence>
<feature type="region of interest" description="Disordered" evidence="6">
    <location>
        <begin position="253"/>
        <end position="274"/>
    </location>
</feature>
<evidence type="ECO:0000256" key="5">
    <source>
        <dbReference type="PIRSR" id="PIRSR607724-2"/>
    </source>
</evidence>
<proteinExistence type="inferred from homology"/>
<dbReference type="Proteomes" id="UP000018050">
    <property type="component" value="Unassembled WGS sequence"/>
</dbReference>
<keyword evidence="2" id="KW-0689">Ribosomal protein</keyword>
<feature type="active site" evidence="4">
    <location>
        <position position="632"/>
    </location>
</feature>
<gene>
    <name evidence="8" type="ORF">EAH_00012500</name>
</gene>
<feature type="active site" evidence="4">
    <location>
        <position position="633"/>
    </location>
</feature>
<dbReference type="GO" id="GO:0005737">
    <property type="term" value="C:cytoplasm"/>
    <property type="evidence" value="ECO:0007669"/>
    <property type="project" value="TreeGrafter"/>
</dbReference>
<dbReference type="CDD" id="cd00337">
    <property type="entry name" value="Ribosomal_uL14"/>
    <property type="match status" value="1"/>
</dbReference>
<feature type="compositionally biased region" description="Low complexity" evidence="6">
    <location>
        <begin position="1063"/>
        <end position="1086"/>
    </location>
</feature>
<dbReference type="InterPro" id="IPR036853">
    <property type="entry name" value="Ribosomal_uL14_sf"/>
</dbReference>
<feature type="binding site" evidence="5">
    <location>
        <position position="672"/>
    </location>
    <ligand>
        <name>substrate</name>
    </ligand>
</feature>
<dbReference type="OMA" id="DFANQWI"/>
<evidence type="ECO:0000313" key="8">
    <source>
        <dbReference type="EMBL" id="CDI79820.1"/>
    </source>
</evidence>
<dbReference type="PANTHER" id="PTHR12837">
    <property type="entry name" value="POLY ADP-RIBOSE GLYCOHYDROLASE"/>
    <property type="match status" value="1"/>
</dbReference>
<feature type="compositionally biased region" description="Low complexity" evidence="6">
    <location>
        <begin position="804"/>
        <end position="813"/>
    </location>
</feature>
<dbReference type="Gene3D" id="2.40.150.20">
    <property type="entry name" value="Ribosomal protein L14"/>
    <property type="match status" value="1"/>
</dbReference>
<feature type="binding site" evidence="5">
    <location>
        <position position="631"/>
    </location>
    <ligand>
        <name>substrate</name>
    </ligand>
</feature>
<evidence type="ECO:0000256" key="4">
    <source>
        <dbReference type="PIRSR" id="PIRSR607724-1"/>
    </source>
</evidence>